<evidence type="ECO:0000256" key="2">
    <source>
        <dbReference type="PIRSR" id="PIRSR613078-2"/>
    </source>
</evidence>
<name>A0A7G7CR00_9CORY</name>
<evidence type="ECO:0000313" key="4">
    <source>
        <dbReference type="Proteomes" id="UP000515743"/>
    </source>
</evidence>
<feature type="active site" description="Proton donor/acceptor" evidence="1">
    <location>
        <position position="83"/>
    </location>
</feature>
<dbReference type="SMART" id="SM00855">
    <property type="entry name" value="PGAM"/>
    <property type="match status" value="1"/>
</dbReference>
<dbReference type="Gene3D" id="3.40.50.1240">
    <property type="entry name" value="Phosphoglycerate mutase-like"/>
    <property type="match status" value="1"/>
</dbReference>
<organism evidence="3 4">
    <name type="scientific">Corynebacterium incognita</name>
    <dbReference type="NCBI Taxonomy" id="2754725"/>
    <lineage>
        <taxon>Bacteria</taxon>
        <taxon>Bacillati</taxon>
        <taxon>Actinomycetota</taxon>
        <taxon>Actinomycetes</taxon>
        <taxon>Mycobacteriales</taxon>
        <taxon>Corynebacteriaceae</taxon>
        <taxon>Corynebacterium</taxon>
    </lineage>
</organism>
<dbReference type="RefSeq" id="WP_185176390.1">
    <property type="nucleotide sequence ID" value="NZ_CP059404.1"/>
</dbReference>
<dbReference type="KEGG" id="cik:H0194_03055"/>
<dbReference type="PANTHER" id="PTHR48100">
    <property type="entry name" value="BROAD-SPECIFICITY PHOSPHATASE YOR283W-RELATED"/>
    <property type="match status" value="1"/>
</dbReference>
<accession>A0A7G7CR00</accession>
<dbReference type="GO" id="GO:0016791">
    <property type="term" value="F:phosphatase activity"/>
    <property type="evidence" value="ECO:0007669"/>
    <property type="project" value="TreeGrafter"/>
</dbReference>
<dbReference type="InterPro" id="IPR029033">
    <property type="entry name" value="His_PPase_superfam"/>
</dbReference>
<evidence type="ECO:0000313" key="3">
    <source>
        <dbReference type="EMBL" id="QNE90016.1"/>
    </source>
</evidence>
<feature type="active site" description="Tele-phosphohistidine intermediate" evidence="1">
    <location>
        <position position="10"/>
    </location>
</feature>
<protein>
    <submittedName>
        <fullName evidence="3">Histidine phosphatase family protein</fullName>
    </submittedName>
</protein>
<dbReference type="PROSITE" id="PS00175">
    <property type="entry name" value="PG_MUTASE"/>
    <property type="match status" value="1"/>
</dbReference>
<dbReference type="AlphaFoldDB" id="A0A7G7CR00"/>
<dbReference type="InterPro" id="IPR050275">
    <property type="entry name" value="PGM_Phosphatase"/>
</dbReference>
<dbReference type="SUPFAM" id="SSF53254">
    <property type="entry name" value="Phosphoglycerate mutase-like"/>
    <property type="match status" value="1"/>
</dbReference>
<dbReference type="GO" id="GO:0005737">
    <property type="term" value="C:cytoplasm"/>
    <property type="evidence" value="ECO:0007669"/>
    <property type="project" value="TreeGrafter"/>
</dbReference>
<dbReference type="InterPro" id="IPR001345">
    <property type="entry name" value="PG/BPGM_mutase_AS"/>
</dbReference>
<feature type="binding site" evidence="2">
    <location>
        <begin position="9"/>
        <end position="16"/>
    </location>
    <ligand>
        <name>substrate</name>
    </ligand>
</feature>
<gene>
    <name evidence="3" type="ORF">H0194_03055</name>
</gene>
<dbReference type="InterPro" id="IPR013078">
    <property type="entry name" value="His_Pase_superF_clade-1"/>
</dbReference>
<dbReference type="Pfam" id="PF00300">
    <property type="entry name" value="His_Phos_1"/>
    <property type="match status" value="1"/>
</dbReference>
<reference evidence="3 4" key="1">
    <citation type="submission" date="2020-07" db="EMBL/GenBank/DDBJ databases">
        <title>Complete genome and description of Corynebacterium incognita strain Marseille-Q3630 sp. nov.</title>
        <authorList>
            <person name="Boxberger M."/>
        </authorList>
    </citation>
    <scope>NUCLEOTIDE SEQUENCE [LARGE SCALE GENOMIC DNA]</scope>
    <source>
        <strain evidence="3 4">Marseille-Q3630</strain>
    </source>
</reference>
<keyword evidence="4" id="KW-1185">Reference proteome</keyword>
<dbReference type="PANTHER" id="PTHR48100:SF62">
    <property type="entry name" value="GLUCOSYL-3-PHOSPHOGLYCERATE PHOSPHATASE"/>
    <property type="match status" value="1"/>
</dbReference>
<evidence type="ECO:0000256" key="1">
    <source>
        <dbReference type="PIRSR" id="PIRSR613078-1"/>
    </source>
</evidence>
<dbReference type="EMBL" id="CP059404">
    <property type="protein sequence ID" value="QNE90016.1"/>
    <property type="molecule type" value="Genomic_DNA"/>
</dbReference>
<proteinExistence type="predicted"/>
<feature type="binding site" evidence="2">
    <location>
        <position position="59"/>
    </location>
    <ligand>
        <name>substrate</name>
    </ligand>
</feature>
<dbReference type="Proteomes" id="UP000515743">
    <property type="component" value="Chromosome"/>
</dbReference>
<sequence>MARRLFLIRHGQTTYNATGRMQGHLDTELSAEGRAQAAAVGERLEDKGIRKILSSDLIRAVDTAELVGQHLGLDVTVDARLRETDLGQWQGMSSAEVDEQFPGLRAIWRHDPTWAPPAGESRVDVAQRARPVVDEAMQDFAEWEDGAVLIVAHGGAIAALTCHLLGLEYSQYGLLSGLKNTHWAQLTARPSFNPDKPVASLAFDATDAEQIAAAQWYLDGWNMGAKVTGGAGADV</sequence>
<dbReference type="CDD" id="cd07067">
    <property type="entry name" value="HP_PGM_like"/>
    <property type="match status" value="1"/>
</dbReference>